<dbReference type="PANTHER" id="PTHR23300">
    <property type="entry name" value="METHANETHIOL OXIDASE"/>
    <property type="match status" value="1"/>
</dbReference>
<dbReference type="GO" id="GO:0008430">
    <property type="term" value="F:selenium binding"/>
    <property type="evidence" value="ECO:0007669"/>
    <property type="project" value="InterPro"/>
</dbReference>
<dbReference type="InterPro" id="IPR011044">
    <property type="entry name" value="Quino_amine_DH_bsu"/>
</dbReference>
<accession>A0A0C2FY27</accession>
<reference evidence="3 4" key="1">
    <citation type="submission" date="2013-12" db="EMBL/GenBank/DDBJ databases">
        <title>Draft genome of the parsitic nematode Ancylostoma duodenale.</title>
        <authorList>
            <person name="Mitreva M."/>
        </authorList>
    </citation>
    <scope>NUCLEOTIDE SEQUENCE [LARGE SCALE GENOMIC DNA]</scope>
    <source>
        <strain evidence="3 4">Zhejiang</strain>
    </source>
</reference>
<feature type="non-terminal residue" evidence="3">
    <location>
        <position position="1"/>
    </location>
</feature>
<comment type="similarity">
    <text evidence="1">Belongs to the selenium-binding protein family.</text>
</comment>
<dbReference type="AlphaFoldDB" id="A0A0C2FY27"/>
<protein>
    <recommendedName>
        <fullName evidence="5">Methanethiol oxidase</fullName>
    </recommendedName>
</protein>
<feature type="non-terminal residue" evidence="3">
    <location>
        <position position="115"/>
    </location>
</feature>
<proteinExistence type="inferred from homology"/>
<organism evidence="3 4">
    <name type="scientific">Ancylostoma duodenale</name>
    <dbReference type="NCBI Taxonomy" id="51022"/>
    <lineage>
        <taxon>Eukaryota</taxon>
        <taxon>Metazoa</taxon>
        <taxon>Ecdysozoa</taxon>
        <taxon>Nematoda</taxon>
        <taxon>Chromadorea</taxon>
        <taxon>Rhabditida</taxon>
        <taxon>Rhabditina</taxon>
        <taxon>Rhabditomorpha</taxon>
        <taxon>Strongyloidea</taxon>
        <taxon>Ancylostomatidae</taxon>
        <taxon>Ancylostomatinae</taxon>
        <taxon>Ancylostoma</taxon>
    </lineage>
</organism>
<evidence type="ECO:0008006" key="5">
    <source>
        <dbReference type="Google" id="ProtNLM"/>
    </source>
</evidence>
<dbReference type="OrthoDB" id="10252446at2759"/>
<name>A0A0C2FY27_9BILA</name>
<dbReference type="EMBL" id="KN752089">
    <property type="protein sequence ID" value="KIH49756.1"/>
    <property type="molecule type" value="Genomic_DNA"/>
</dbReference>
<dbReference type="Pfam" id="PF05694">
    <property type="entry name" value="SBP56"/>
    <property type="match status" value="1"/>
</dbReference>
<evidence type="ECO:0000256" key="2">
    <source>
        <dbReference type="ARBA" id="ARBA00023266"/>
    </source>
</evidence>
<keyword evidence="2" id="KW-0711">Selenium</keyword>
<dbReference type="Proteomes" id="UP000054047">
    <property type="component" value="Unassembled WGS sequence"/>
</dbReference>
<dbReference type="PANTHER" id="PTHR23300:SF0">
    <property type="entry name" value="METHANETHIOL OXIDASE"/>
    <property type="match status" value="1"/>
</dbReference>
<gene>
    <name evidence="3" type="ORF">ANCDUO_20168</name>
</gene>
<evidence type="ECO:0000313" key="3">
    <source>
        <dbReference type="EMBL" id="KIH49756.1"/>
    </source>
</evidence>
<keyword evidence="4" id="KW-1185">Reference proteome</keyword>
<evidence type="ECO:0000313" key="4">
    <source>
        <dbReference type="Proteomes" id="UP000054047"/>
    </source>
</evidence>
<sequence>NSHSYVAKRVARIPPKQVEGWLLPEMPSLITDILISMDDRFLYISNWLHGDIRQYDITDPENIRLTGQIFIGGSIHTESGVNILNDLELKANVEFTSHCGAAYFKDNMVDNEVLK</sequence>
<evidence type="ECO:0000256" key="1">
    <source>
        <dbReference type="ARBA" id="ARBA00005606"/>
    </source>
</evidence>
<dbReference type="InterPro" id="IPR008826">
    <property type="entry name" value="Se-bd"/>
</dbReference>
<dbReference type="SUPFAM" id="SSF50969">
    <property type="entry name" value="YVTN repeat-like/Quinoprotein amine dehydrogenase"/>
    <property type="match status" value="1"/>
</dbReference>